<dbReference type="Proteomes" id="UP000326582">
    <property type="component" value="Chromosome 3"/>
</dbReference>
<keyword evidence="2" id="KW-1185">Reference proteome</keyword>
<evidence type="ECO:0000313" key="2">
    <source>
        <dbReference type="Proteomes" id="UP000326582"/>
    </source>
</evidence>
<accession>A0ACD0WLE7</accession>
<protein>
    <submittedName>
        <fullName evidence="1">Zinc metalloproteinase</fullName>
    </submittedName>
</protein>
<sequence>MIEFNYQNGEIVSSPTVIVSGTSSKTDHGVIEFINNENSVFPPQFFEVNNGCFKALLHVSPGEPNKFKVTIWDKARLNAGGFLENGRKAADQSELTLFFNPLPENKPLHICVILGKDSDGSYDMPNYKLQQGQLANLNTAIQRLKVAARMMQAYTQDEFHNVGLSNRTFQVVEEMQNFQGVFGYSLQSKIPHAEAKIHVIRSPKTVKELRDPNYAQQNPKAKESGWLFNHAIDLIQKQDFYQPYKDTDTAIQCAVMYLDSHWDSNTIVTHAALGGGTGEVKLAIFGSHGLHSFPLTFPQITPSFLDDTKLSKKEVANDASQCSTSWECLNICMGAFMHEIGHSFGSPHQTDGVMLRDYLWWNRSFMTREAYCDRDKKQGCCINRNGCWPKTCHWNIRDLIRYLYHDSFSIPVDKNDDTFPKIQASTFMPNKSYPNQEAPSSYIVASGVLTVRSIPGIYMIELCGEDLARFHIPFFPKSYGGPGVQHEITLDYKDLSCKFKQSWDRAGDEFDVRVLSVSGDLYIKNFKKSSQISSDTVIKSDFNLGRGIIEGYKSDLLGSAKGDMKFIGFDVMRITNIRVYHGFALDGISIFFSNNGHHAPPVPKRDYLAKVMGKLSIDPPKSHDSGGTTQKVTLGNEKPHYTEFTLQPGEFITKMSFRSGQWVDAICIETNTGRSSGMLGNTNGGHVSVFEPPQSSRMVGMYGYTGSWMDGVGIVYAKV</sequence>
<reference evidence="2" key="1">
    <citation type="journal article" date="2019" name="MBio">
        <title>Comparative genomics for the elucidation of multidrug resistance (MDR) in Candida lusitaniae.</title>
        <authorList>
            <person name="Kannan A."/>
            <person name="Asner S.A."/>
            <person name="Trachsel E."/>
            <person name="Kelly S."/>
            <person name="Parker J."/>
            <person name="Sanglard D."/>
        </authorList>
    </citation>
    <scope>NUCLEOTIDE SEQUENCE [LARGE SCALE GENOMIC DNA]</scope>
    <source>
        <strain evidence="2">P1</strain>
    </source>
</reference>
<keyword evidence="1" id="KW-0482">Metalloprotease</keyword>
<keyword evidence="1" id="KW-0378">Hydrolase</keyword>
<keyword evidence="1" id="KW-0645">Protease</keyword>
<proteinExistence type="predicted"/>
<name>A0ACD0WLE7_CLALS</name>
<evidence type="ECO:0000313" key="1">
    <source>
        <dbReference type="EMBL" id="QFZ27892.1"/>
    </source>
</evidence>
<gene>
    <name evidence="1" type="ORF">EJF14_30883</name>
</gene>
<dbReference type="EMBL" id="CP038486">
    <property type="protein sequence ID" value="QFZ27892.1"/>
    <property type="molecule type" value="Genomic_DNA"/>
</dbReference>
<organism evidence="1 2">
    <name type="scientific">Clavispora lusitaniae</name>
    <name type="common">Candida lusitaniae</name>
    <dbReference type="NCBI Taxonomy" id="36911"/>
    <lineage>
        <taxon>Eukaryota</taxon>
        <taxon>Fungi</taxon>
        <taxon>Dikarya</taxon>
        <taxon>Ascomycota</taxon>
        <taxon>Saccharomycotina</taxon>
        <taxon>Pichiomycetes</taxon>
        <taxon>Metschnikowiaceae</taxon>
        <taxon>Clavispora</taxon>
    </lineage>
</organism>